<dbReference type="Pfam" id="PF00005">
    <property type="entry name" value="ABC_tran"/>
    <property type="match status" value="1"/>
</dbReference>
<dbReference type="GO" id="GO:0016887">
    <property type="term" value="F:ATP hydrolysis activity"/>
    <property type="evidence" value="ECO:0007669"/>
    <property type="project" value="InterPro"/>
</dbReference>
<dbReference type="PROSITE" id="PS50893">
    <property type="entry name" value="ABC_TRANSPORTER_2"/>
    <property type="match status" value="1"/>
</dbReference>
<dbReference type="PANTHER" id="PTHR43820:SF5">
    <property type="entry name" value="HIGH-AFFINITY BRANCHED-CHAIN AMINO ACID TRANSPORT ATP-BINDING PROTEIN"/>
    <property type="match status" value="1"/>
</dbReference>
<keyword evidence="3" id="KW-0547">Nucleotide-binding</keyword>
<keyword evidence="4 7" id="KW-0067">ATP-binding</keyword>
<dbReference type="Gene3D" id="3.40.50.300">
    <property type="entry name" value="P-loop containing nucleotide triphosphate hydrolases"/>
    <property type="match status" value="1"/>
</dbReference>
<dbReference type="AlphaFoldDB" id="A0A7W9FQH0"/>
<evidence type="ECO:0000256" key="2">
    <source>
        <dbReference type="ARBA" id="ARBA00022448"/>
    </source>
</evidence>
<dbReference type="InterPro" id="IPR052156">
    <property type="entry name" value="BCAA_Transport_ATP-bd_LivF"/>
</dbReference>
<evidence type="ECO:0000256" key="4">
    <source>
        <dbReference type="ARBA" id="ARBA00022840"/>
    </source>
</evidence>
<dbReference type="SUPFAM" id="SSF52540">
    <property type="entry name" value="P-loop containing nucleoside triphosphate hydrolases"/>
    <property type="match status" value="1"/>
</dbReference>
<reference evidence="7 8" key="1">
    <citation type="submission" date="2020-08" db="EMBL/GenBank/DDBJ databases">
        <title>Genomic Encyclopedia of Type Strains, Phase IV (KMG-IV): sequencing the most valuable type-strain genomes for metagenomic binning, comparative biology and taxonomic classification.</title>
        <authorList>
            <person name="Goeker M."/>
        </authorList>
    </citation>
    <scope>NUCLEOTIDE SEQUENCE [LARGE SCALE GENOMIC DNA]</scope>
    <source>
        <strain evidence="7 8">DSM 16268</strain>
    </source>
</reference>
<evidence type="ECO:0000256" key="1">
    <source>
        <dbReference type="ARBA" id="ARBA00005417"/>
    </source>
</evidence>
<dbReference type="InterPro" id="IPR027417">
    <property type="entry name" value="P-loop_NTPase"/>
</dbReference>
<dbReference type="CDD" id="cd03224">
    <property type="entry name" value="ABC_TM1139_LivF_branched"/>
    <property type="match status" value="1"/>
</dbReference>
<protein>
    <submittedName>
        <fullName evidence="7">Branched-chain amino acid transport system ATP-binding protein</fullName>
    </submittedName>
</protein>
<dbReference type="GO" id="GO:0015658">
    <property type="term" value="F:branched-chain amino acid transmembrane transporter activity"/>
    <property type="evidence" value="ECO:0007669"/>
    <property type="project" value="TreeGrafter"/>
</dbReference>
<dbReference type="PANTHER" id="PTHR43820">
    <property type="entry name" value="HIGH-AFFINITY BRANCHED-CHAIN AMINO ACID TRANSPORT ATP-BINDING PROTEIN LIVF"/>
    <property type="match status" value="1"/>
</dbReference>
<comment type="similarity">
    <text evidence="1">Belongs to the ABC transporter superfamily.</text>
</comment>
<evidence type="ECO:0000313" key="7">
    <source>
        <dbReference type="EMBL" id="MBB5754906.1"/>
    </source>
</evidence>
<dbReference type="InterPro" id="IPR017871">
    <property type="entry name" value="ABC_transporter-like_CS"/>
</dbReference>
<name>A0A7W9FQH0_9HYPH</name>
<comment type="caution">
    <text evidence="7">The sequence shown here is derived from an EMBL/GenBank/DDBJ whole genome shotgun (WGS) entry which is preliminary data.</text>
</comment>
<feature type="domain" description="ABC transporter" evidence="6">
    <location>
        <begin position="5"/>
        <end position="246"/>
    </location>
</feature>
<gene>
    <name evidence="7" type="ORF">GGQ63_004003</name>
</gene>
<accession>A0A7W9FQH0</accession>
<dbReference type="EMBL" id="JACHOO010000011">
    <property type="protein sequence ID" value="MBB5754906.1"/>
    <property type="molecule type" value="Genomic_DNA"/>
</dbReference>
<dbReference type="RefSeq" id="WP_183858342.1">
    <property type="nucleotide sequence ID" value="NZ_JACHOO010000011.1"/>
</dbReference>
<dbReference type="GO" id="GO:0015807">
    <property type="term" value="P:L-amino acid transport"/>
    <property type="evidence" value="ECO:0007669"/>
    <property type="project" value="TreeGrafter"/>
</dbReference>
<evidence type="ECO:0000259" key="6">
    <source>
        <dbReference type="PROSITE" id="PS50893"/>
    </source>
</evidence>
<dbReference type="InterPro" id="IPR003593">
    <property type="entry name" value="AAA+_ATPase"/>
</dbReference>
<proteinExistence type="inferred from homology"/>
<keyword evidence="2" id="KW-0813">Transport</keyword>
<dbReference type="InterPro" id="IPR003439">
    <property type="entry name" value="ABC_transporter-like_ATP-bd"/>
</dbReference>
<evidence type="ECO:0000256" key="3">
    <source>
        <dbReference type="ARBA" id="ARBA00022741"/>
    </source>
</evidence>
<dbReference type="PROSITE" id="PS00211">
    <property type="entry name" value="ABC_TRANSPORTER_1"/>
    <property type="match status" value="1"/>
</dbReference>
<keyword evidence="5" id="KW-0029">Amino-acid transport</keyword>
<evidence type="ECO:0000256" key="5">
    <source>
        <dbReference type="ARBA" id="ARBA00022970"/>
    </source>
</evidence>
<evidence type="ECO:0000313" key="8">
    <source>
        <dbReference type="Proteomes" id="UP000523821"/>
    </source>
</evidence>
<organism evidence="7 8">
    <name type="scientific">Prosthecomicrobium pneumaticum</name>
    <dbReference type="NCBI Taxonomy" id="81895"/>
    <lineage>
        <taxon>Bacteria</taxon>
        <taxon>Pseudomonadati</taxon>
        <taxon>Pseudomonadota</taxon>
        <taxon>Alphaproteobacteria</taxon>
        <taxon>Hyphomicrobiales</taxon>
        <taxon>Kaistiaceae</taxon>
        <taxon>Prosthecomicrobium</taxon>
    </lineage>
</organism>
<sequence length="250" mass="26077">MSAVLSTHGLVARYGDFQALYGVDTELGAGECVALIGANGAGKSTFLRAVMGLLPVAREMVRLDGEPVGGTAPDRMVQKGVAIVPEGRRLFTGMSVEDNLRVAIDQAARAAGKAGARAGGKGGWTLKRVHDLFPILAEKARTPVQSLSGGQQQMVAIGRALLCQPRVLLCDEISLGLAPKVIREIYAALPEIRAAGTAVILVEQDVGLAQSASDRLYCMLEGRVTLAGKSAEISRAQIGEAYFGVGHAVA</sequence>
<dbReference type="Proteomes" id="UP000523821">
    <property type="component" value="Unassembled WGS sequence"/>
</dbReference>
<keyword evidence="8" id="KW-1185">Reference proteome</keyword>
<dbReference type="SMART" id="SM00382">
    <property type="entry name" value="AAA"/>
    <property type="match status" value="1"/>
</dbReference>
<dbReference type="GO" id="GO:0005524">
    <property type="term" value="F:ATP binding"/>
    <property type="evidence" value="ECO:0007669"/>
    <property type="project" value="UniProtKB-KW"/>
</dbReference>